<evidence type="ECO:0000313" key="1">
    <source>
        <dbReference type="EMBL" id="SDG15299.1"/>
    </source>
</evidence>
<dbReference type="RefSeq" id="WP_092525263.1">
    <property type="nucleotide sequence ID" value="NZ_FNCI01000005.1"/>
</dbReference>
<keyword evidence="2" id="KW-1185">Reference proteome</keyword>
<name>A0A1G7RYJ1_9GAMM</name>
<dbReference type="OrthoDB" id="6167930at2"/>
<protein>
    <submittedName>
        <fullName evidence="1">Uncharacterized protein</fullName>
    </submittedName>
</protein>
<gene>
    <name evidence="1" type="ORF">SAMN05216571_10585</name>
</gene>
<organism evidence="1 2">
    <name type="scientific">Onishia taeanensis</name>
    <dbReference type="NCBI Taxonomy" id="284577"/>
    <lineage>
        <taxon>Bacteria</taxon>
        <taxon>Pseudomonadati</taxon>
        <taxon>Pseudomonadota</taxon>
        <taxon>Gammaproteobacteria</taxon>
        <taxon>Oceanospirillales</taxon>
        <taxon>Halomonadaceae</taxon>
        <taxon>Onishia</taxon>
    </lineage>
</organism>
<reference evidence="1 2" key="1">
    <citation type="submission" date="2016-10" db="EMBL/GenBank/DDBJ databases">
        <authorList>
            <person name="de Groot N.N."/>
        </authorList>
    </citation>
    <scope>NUCLEOTIDE SEQUENCE [LARGE SCALE GENOMIC DNA]</scope>
    <source>
        <strain evidence="1 2">BH539</strain>
    </source>
</reference>
<dbReference type="AlphaFoldDB" id="A0A1G7RYJ1"/>
<sequence length="217" mass="22802">MEASRSIKKGGYSKMYGTTLTALILAGLVLVPATGKADSLLLREAAMAPLDEDIYTHAHADTIPLDDMEELRGGFSIGGVDVDFGATLKTKIDGMVRMQTQLAFSQAGINVVSEEITNLSPNVTRISPNGTSVTEVAPKTFNLAGLSDFSGVAFSDAGSFTAALHNITRNAIISAVVSNGSGQNISQSIDVSVTLRNAEALQSSQAQAAIMRSFRNF</sequence>
<dbReference type="Proteomes" id="UP000198641">
    <property type="component" value="Unassembled WGS sequence"/>
</dbReference>
<evidence type="ECO:0000313" key="2">
    <source>
        <dbReference type="Proteomes" id="UP000198641"/>
    </source>
</evidence>
<proteinExistence type="predicted"/>
<dbReference type="STRING" id="284577.SAMN05216571_10585"/>
<accession>A0A1G7RYJ1</accession>
<dbReference type="EMBL" id="FNCI01000005">
    <property type="protein sequence ID" value="SDG15299.1"/>
    <property type="molecule type" value="Genomic_DNA"/>
</dbReference>